<gene>
    <name evidence="1" type="ORF">I4F81_012156</name>
</gene>
<evidence type="ECO:0000313" key="2">
    <source>
        <dbReference type="Proteomes" id="UP000798662"/>
    </source>
</evidence>
<reference evidence="1" key="1">
    <citation type="submission" date="2019-11" db="EMBL/GenBank/DDBJ databases">
        <title>Nori genome reveals adaptations in red seaweeds to the harsh intertidal environment.</title>
        <authorList>
            <person name="Wang D."/>
            <person name="Mao Y."/>
        </authorList>
    </citation>
    <scope>NUCLEOTIDE SEQUENCE</scope>
    <source>
        <tissue evidence="1">Gametophyte</tissue>
    </source>
</reference>
<name>A0ACC3CHM1_PYRYE</name>
<proteinExistence type="predicted"/>
<sequence>MLLPRRPVRQGPLRQASRAGDRRQSSAGGGCINVLRLIDGGLMVAHPSPSGAASPSPSPASGTHTPRRRTAAPFTPLSTGRRATSPPLYHQTRLWIPPPPLLPHPNPLHRPLCLQEPHRRGAPRPTGPPQHLLLTQDAYKFPLLMALGVVHGAAPAGRRRDRAHGSHKAKATRHEARRLQLLGLLARRPRLRLAAGGGRGVNGKTPTGSACWGPPLYNPHAPLRPTVRPIGPQLPVYVRHHPPATAKGRRRAGGEASASAAAASAAAAAAVAAARPPYPGMRPALHWQRGLMGWWAAKPTWMAWTDYVGELGRRLQALMFLRMLRGGWGGGRPRTLLSVWILTGGAVAASVAAVAVRSTNESAVSESPFCSTVVVCVGVLLVFVFVECIYIVCLVSEFLCL</sequence>
<dbReference type="Proteomes" id="UP000798662">
    <property type="component" value="Chromosome 3"/>
</dbReference>
<dbReference type="EMBL" id="CM020620">
    <property type="protein sequence ID" value="KAK1869687.1"/>
    <property type="molecule type" value="Genomic_DNA"/>
</dbReference>
<protein>
    <submittedName>
        <fullName evidence="1">Uncharacterized protein</fullName>
    </submittedName>
</protein>
<accession>A0ACC3CHM1</accession>
<comment type="caution">
    <text evidence="1">The sequence shown here is derived from an EMBL/GenBank/DDBJ whole genome shotgun (WGS) entry which is preliminary data.</text>
</comment>
<evidence type="ECO:0000313" key="1">
    <source>
        <dbReference type="EMBL" id="KAK1869687.1"/>
    </source>
</evidence>
<organism evidence="1 2">
    <name type="scientific">Pyropia yezoensis</name>
    <name type="common">Susabi-nori</name>
    <name type="synonym">Porphyra yezoensis</name>
    <dbReference type="NCBI Taxonomy" id="2788"/>
    <lineage>
        <taxon>Eukaryota</taxon>
        <taxon>Rhodophyta</taxon>
        <taxon>Bangiophyceae</taxon>
        <taxon>Bangiales</taxon>
        <taxon>Bangiaceae</taxon>
        <taxon>Pyropia</taxon>
    </lineage>
</organism>
<keyword evidence="2" id="KW-1185">Reference proteome</keyword>